<dbReference type="RefSeq" id="WP_061306631.1">
    <property type="nucleotide sequence ID" value="NZ_CADIJS010000004.1"/>
</dbReference>
<comment type="caution">
    <text evidence="1">The sequence shown here is derived from an EMBL/GenBank/DDBJ whole genome shotgun (WGS) entry which is preliminary data.</text>
</comment>
<dbReference type="Proteomes" id="UP000494116">
    <property type="component" value="Unassembled WGS sequence"/>
</dbReference>
<evidence type="ECO:0000313" key="1">
    <source>
        <dbReference type="EMBL" id="CAB3728221.1"/>
    </source>
</evidence>
<organism evidence="1 2">
    <name type="scientific">Achromobacter piechaudii</name>
    <dbReference type="NCBI Taxonomy" id="72556"/>
    <lineage>
        <taxon>Bacteria</taxon>
        <taxon>Pseudomonadati</taxon>
        <taxon>Pseudomonadota</taxon>
        <taxon>Betaproteobacteria</taxon>
        <taxon>Burkholderiales</taxon>
        <taxon>Alcaligenaceae</taxon>
        <taxon>Achromobacter</taxon>
    </lineage>
</organism>
<evidence type="ECO:0000313" key="2">
    <source>
        <dbReference type="Proteomes" id="UP000494116"/>
    </source>
</evidence>
<protein>
    <submittedName>
        <fullName evidence="1">Uncharacterized protein</fullName>
    </submittedName>
</protein>
<gene>
    <name evidence="1" type="ORF">LMG1873_04563</name>
</gene>
<accession>A0ABN7F4K0</accession>
<proteinExistence type="predicted"/>
<dbReference type="EMBL" id="CADIJS010000004">
    <property type="protein sequence ID" value="CAB3728221.1"/>
    <property type="molecule type" value="Genomic_DNA"/>
</dbReference>
<reference evidence="1 2" key="1">
    <citation type="submission" date="2020-04" db="EMBL/GenBank/DDBJ databases">
        <authorList>
            <person name="De Canck E."/>
        </authorList>
    </citation>
    <scope>NUCLEOTIDE SEQUENCE [LARGE SCALE GENOMIC DNA]</scope>
    <source>
        <strain evidence="1 2">LMG 1873</strain>
    </source>
</reference>
<name>A0ABN7F4K0_9BURK</name>
<keyword evidence="2" id="KW-1185">Reference proteome</keyword>
<sequence>MDIGQRLPALYHQEVLAWSAIGDALSRDCIPGEILAEALQPVNDKLADLTDLGGWRVPEIGADMVITFGGRAYRLLSESERWRVDALVSAALAEISGLRCLILDRFDCLDLPGRSDALGLVDSLVADGRRDTVLVLGTLKAAPAAPSDAFTVHWIEQGHVGQAKLKEAAWPRRAINPSKCRSRADRRPSICASSARL</sequence>